<dbReference type="InterPro" id="IPR050360">
    <property type="entry name" value="MFS_Sugar_Transporters"/>
</dbReference>
<organism evidence="11 12">
    <name type="scientific">Kwoniella heveanensis BCC8398</name>
    <dbReference type="NCBI Taxonomy" id="1296120"/>
    <lineage>
        <taxon>Eukaryota</taxon>
        <taxon>Fungi</taxon>
        <taxon>Dikarya</taxon>
        <taxon>Basidiomycota</taxon>
        <taxon>Agaricomycotina</taxon>
        <taxon>Tremellomycetes</taxon>
        <taxon>Tremellales</taxon>
        <taxon>Cryptococcaceae</taxon>
        <taxon>Kwoniella</taxon>
    </lineage>
</organism>
<dbReference type="EMBL" id="KV700122">
    <property type="protein sequence ID" value="OCF37438.1"/>
    <property type="molecule type" value="Genomic_DNA"/>
</dbReference>
<feature type="transmembrane region" description="Helical" evidence="9">
    <location>
        <begin position="169"/>
        <end position="187"/>
    </location>
</feature>
<gene>
    <name evidence="11" type="ORF">I316_00560</name>
</gene>
<evidence type="ECO:0000256" key="1">
    <source>
        <dbReference type="ARBA" id="ARBA00004141"/>
    </source>
</evidence>
<dbReference type="PROSITE" id="PS50850">
    <property type="entry name" value="MFS"/>
    <property type="match status" value="1"/>
</dbReference>
<evidence type="ECO:0000256" key="4">
    <source>
        <dbReference type="ARBA" id="ARBA00022692"/>
    </source>
</evidence>
<dbReference type="NCBIfam" id="TIGR00879">
    <property type="entry name" value="SP"/>
    <property type="match status" value="1"/>
</dbReference>
<dbReference type="FunFam" id="1.20.1250.20:FF:000078">
    <property type="entry name" value="MFS maltose transporter, putative"/>
    <property type="match status" value="1"/>
</dbReference>
<feature type="transmembrane region" description="Helical" evidence="9">
    <location>
        <begin position="138"/>
        <end position="163"/>
    </location>
</feature>
<reference evidence="12" key="2">
    <citation type="submission" date="2013-12" db="EMBL/GenBank/DDBJ databases">
        <title>Evolution of pathogenesis and genome organization in the Tremellales.</title>
        <authorList>
            <person name="Cuomo C."/>
            <person name="Litvintseva A."/>
            <person name="Heitman J."/>
            <person name="Chen Y."/>
            <person name="Sun S."/>
            <person name="Springer D."/>
            <person name="Dromer F."/>
            <person name="Young S."/>
            <person name="Zeng Q."/>
            <person name="Chapman S."/>
            <person name="Gujja S."/>
            <person name="Saif S."/>
            <person name="Birren B."/>
        </authorList>
    </citation>
    <scope>NUCLEOTIDE SEQUENCE [LARGE SCALE GENOMIC DNA]</scope>
    <source>
        <strain evidence="12">BCC8398</strain>
    </source>
</reference>
<feature type="transmembrane region" description="Helical" evidence="9">
    <location>
        <begin position="58"/>
        <end position="84"/>
    </location>
</feature>
<accession>A0A1B9H2E7</accession>
<dbReference type="InterPro" id="IPR003663">
    <property type="entry name" value="Sugar/inositol_transpt"/>
</dbReference>
<evidence type="ECO:0000313" key="12">
    <source>
        <dbReference type="Proteomes" id="UP000092666"/>
    </source>
</evidence>
<keyword evidence="6 9" id="KW-0472">Membrane</keyword>
<reference evidence="11 12" key="1">
    <citation type="submission" date="2013-07" db="EMBL/GenBank/DDBJ databases">
        <title>The Genome Sequence of Cryptococcus heveanensis BCC8398.</title>
        <authorList>
            <consortium name="The Broad Institute Genome Sequencing Platform"/>
            <person name="Cuomo C."/>
            <person name="Litvintseva A."/>
            <person name="Chen Y."/>
            <person name="Heitman J."/>
            <person name="Sun S."/>
            <person name="Springer D."/>
            <person name="Dromer F."/>
            <person name="Young S.K."/>
            <person name="Zeng Q."/>
            <person name="Gargeya S."/>
            <person name="Fitzgerald M."/>
            <person name="Abouelleil A."/>
            <person name="Alvarado L."/>
            <person name="Berlin A.M."/>
            <person name="Chapman S.B."/>
            <person name="Dewar J."/>
            <person name="Goldberg J."/>
            <person name="Griggs A."/>
            <person name="Gujja S."/>
            <person name="Hansen M."/>
            <person name="Howarth C."/>
            <person name="Imamovic A."/>
            <person name="Larimer J."/>
            <person name="McCowan C."/>
            <person name="Murphy C."/>
            <person name="Pearson M."/>
            <person name="Priest M."/>
            <person name="Roberts A."/>
            <person name="Saif S."/>
            <person name="Shea T."/>
            <person name="Sykes S."/>
            <person name="Wortman J."/>
            <person name="Nusbaum C."/>
            <person name="Birren B."/>
        </authorList>
    </citation>
    <scope>NUCLEOTIDE SEQUENCE [LARGE SCALE GENOMIC DNA]</scope>
    <source>
        <strain evidence="11 12">BCC8398</strain>
    </source>
</reference>
<comment type="subcellular location">
    <subcellularLocation>
        <location evidence="1">Membrane</location>
        <topology evidence="1">Multi-pass membrane protein</topology>
    </subcellularLocation>
</comment>
<dbReference type="GO" id="GO:0005351">
    <property type="term" value="F:carbohydrate:proton symporter activity"/>
    <property type="evidence" value="ECO:0007669"/>
    <property type="project" value="TreeGrafter"/>
</dbReference>
<feature type="transmembrane region" description="Helical" evidence="9">
    <location>
        <begin position="194"/>
        <end position="214"/>
    </location>
</feature>
<dbReference type="GO" id="GO:0016020">
    <property type="term" value="C:membrane"/>
    <property type="evidence" value="ECO:0007669"/>
    <property type="project" value="UniProtKB-SubCell"/>
</dbReference>
<evidence type="ECO:0000256" key="3">
    <source>
        <dbReference type="ARBA" id="ARBA00022448"/>
    </source>
</evidence>
<evidence type="ECO:0000256" key="8">
    <source>
        <dbReference type="RuleBase" id="RU003346"/>
    </source>
</evidence>
<keyword evidence="12" id="KW-1185">Reference proteome</keyword>
<dbReference type="PANTHER" id="PTHR48022">
    <property type="entry name" value="PLASTIDIC GLUCOSE TRANSPORTER 4"/>
    <property type="match status" value="1"/>
</dbReference>
<dbReference type="OrthoDB" id="6612291at2759"/>
<evidence type="ECO:0000313" key="11">
    <source>
        <dbReference type="EMBL" id="OCF37438.1"/>
    </source>
</evidence>
<dbReference type="SUPFAM" id="SSF103473">
    <property type="entry name" value="MFS general substrate transporter"/>
    <property type="match status" value="1"/>
</dbReference>
<evidence type="ECO:0000256" key="6">
    <source>
        <dbReference type="ARBA" id="ARBA00023136"/>
    </source>
</evidence>
<dbReference type="PANTHER" id="PTHR48022:SF53">
    <property type="entry name" value="ALPHA-GLUCOSIDE TRANSPORTER, PUTATIVE (AFU_ORTHOLOGUE AFUA_3G01700)-RELATED"/>
    <property type="match status" value="1"/>
</dbReference>
<comment type="similarity">
    <text evidence="2 8">Belongs to the major facilitator superfamily. Sugar transporter (TC 2.A.1.1) family.</text>
</comment>
<evidence type="ECO:0000256" key="5">
    <source>
        <dbReference type="ARBA" id="ARBA00022989"/>
    </source>
</evidence>
<keyword evidence="3 8" id="KW-0813">Transport</keyword>
<feature type="transmembrane region" description="Helical" evidence="9">
    <location>
        <begin position="484"/>
        <end position="501"/>
    </location>
</feature>
<comment type="catalytic activity">
    <reaction evidence="7">
        <text>myo-inositol(out) + H(+)(out) = myo-inositol(in) + H(+)(in)</text>
        <dbReference type="Rhea" id="RHEA:60364"/>
        <dbReference type="ChEBI" id="CHEBI:15378"/>
        <dbReference type="ChEBI" id="CHEBI:17268"/>
    </reaction>
</comment>
<evidence type="ECO:0000256" key="9">
    <source>
        <dbReference type="SAM" id="Phobius"/>
    </source>
</evidence>
<evidence type="ECO:0000256" key="7">
    <source>
        <dbReference type="ARBA" id="ARBA00049119"/>
    </source>
</evidence>
<feature type="transmembrane region" description="Helical" evidence="9">
    <location>
        <begin position="357"/>
        <end position="377"/>
    </location>
</feature>
<feature type="transmembrane region" description="Helical" evidence="9">
    <location>
        <begin position="319"/>
        <end position="337"/>
    </location>
</feature>
<feature type="transmembrane region" description="Helical" evidence="9">
    <location>
        <begin position="234"/>
        <end position="255"/>
    </location>
</feature>
<feature type="transmembrane region" description="Helical" evidence="9">
    <location>
        <begin position="384"/>
        <end position="404"/>
    </location>
</feature>
<dbReference type="InterPro" id="IPR036259">
    <property type="entry name" value="MFS_trans_sf"/>
</dbReference>
<dbReference type="Gene3D" id="1.20.1250.20">
    <property type="entry name" value="MFS general substrate transporter like domains"/>
    <property type="match status" value="1"/>
</dbReference>
<protein>
    <recommendedName>
        <fullName evidence="10">Major facilitator superfamily (MFS) profile domain-containing protein</fullName>
    </recommendedName>
</protein>
<dbReference type="Proteomes" id="UP000092666">
    <property type="component" value="Unassembled WGS sequence"/>
</dbReference>
<feature type="transmembrane region" description="Helical" evidence="9">
    <location>
        <begin position="416"/>
        <end position="436"/>
    </location>
</feature>
<evidence type="ECO:0000256" key="2">
    <source>
        <dbReference type="ARBA" id="ARBA00010992"/>
    </source>
</evidence>
<evidence type="ECO:0000259" key="10">
    <source>
        <dbReference type="PROSITE" id="PS50850"/>
    </source>
</evidence>
<dbReference type="InterPro" id="IPR020846">
    <property type="entry name" value="MFS_dom"/>
</dbReference>
<keyword evidence="5 9" id="KW-1133">Transmembrane helix</keyword>
<keyword evidence="4 9" id="KW-0812">Transmembrane</keyword>
<name>A0A1B9H2E7_9TREE</name>
<dbReference type="AlphaFoldDB" id="A0A1B9H2E7"/>
<dbReference type="Pfam" id="PF00083">
    <property type="entry name" value="Sugar_tr"/>
    <property type="match status" value="1"/>
</dbReference>
<sequence>MAGGISNKKEADIVGLTDEQLRAVSHDIDPELIRIGYEVISKQKEEGFWQAWRNHWGAGMWAIFIGCALFMEGYDTGLISSFFGMPQFQARFGREHKGKLVIPAHYQGALQNLMKVGQLIGLAITGTCQERYGSKRTFIWGMVAMAASIFLAVFAVSLDMLIVAELTMGVPWGMFQTLTTAYAAEICPVKLRGYLAAFASVGWGGGGFIASGVLKGALKINGNWAWKLPFALQWVWPVPLALGCFFAPESAWWLVRKGRYEDAEKTLKRTARKGFYAEREAEGYVAYMRHVDAMEKLEAANGSWRELFKKGSPLRRTEIMIGTWLVQIWNGNMITGLTVEFLKQAGMTTGEAFNMNVILHAMGIVGVGLSWIFLGYFGRRSIYLAGLLSEAACLLPIGILGTIAKTNARLKATGGLMIMINLIFHFSLGPVCYSIVGELPASRLRSRAIVMGRAVYVVCAIIAQQINTRMVAADGWNLKAKSGYFWFACNCVCFLWAFFRLPETSGRSFGELDILFANKVPARKFKHTVVKDEAAQFGYGTKENHDAAENDHFDDEKEEHAVHVENIDGKQVPVKADPKATHVLA</sequence>
<feature type="transmembrane region" description="Helical" evidence="9">
    <location>
        <begin position="448"/>
        <end position="464"/>
    </location>
</feature>
<dbReference type="InterPro" id="IPR005828">
    <property type="entry name" value="MFS_sugar_transport-like"/>
</dbReference>
<proteinExistence type="inferred from homology"/>
<feature type="domain" description="Major facilitator superfamily (MFS) profile" evidence="10">
    <location>
        <begin position="61"/>
        <end position="505"/>
    </location>
</feature>